<feature type="region of interest" description="Disordered" evidence="7">
    <location>
        <begin position="1310"/>
        <end position="1433"/>
    </location>
</feature>
<feature type="compositionally biased region" description="Basic and acidic residues" evidence="7">
    <location>
        <begin position="1310"/>
        <end position="1334"/>
    </location>
</feature>
<feature type="compositionally biased region" description="Polar residues" evidence="7">
    <location>
        <begin position="441"/>
        <end position="456"/>
    </location>
</feature>
<dbReference type="GO" id="GO:0005819">
    <property type="term" value="C:spindle"/>
    <property type="evidence" value="ECO:0007669"/>
    <property type="project" value="UniProtKB-SubCell"/>
</dbReference>
<feature type="compositionally biased region" description="Basic and acidic residues" evidence="7">
    <location>
        <begin position="458"/>
        <end position="467"/>
    </location>
</feature>
<dbReference type="InterPro" id="IPR005635">
    <property type="entry name" value="Inner_centromere_prot_ARK-bd"/>
</dbReference>
<gene>
    <name evidence="9" type="ORF">AMTR_s00061p00215990</name>
</gene>
<evidence type="ECO:0000256" key="2">
    <source>
        <dbReference type="ARBA" id="ARBA00004186"/>
    </source>
</evidence>
<dbReference type="OrthoDB" id="681218at2759"/>
<feature type="compositionally biased region" description="Acidic residues" evidence="7">
    <location>
        <begin position="1474"/>
        <end position="1484"/>
    </location>
</feature>
<reference evidence="10" key="1">
    <citation type="journal article" date="2013" name="Science">
        <title>The Amborella genome and the evolution of flowering plants.</title>
        <authorList>
            <consortium name="Amborella Genome Project"/>
        </authorList>
    </citation>
    <scope>NUCLEOTIDE SEQUENCE [LARGE SCALE GENOMIC DNA]</scope>
</reference>
<feature type="compositionally biased region" description="Basic and acidic residues" evidence="7">
    <location>
        <begin position="1110"/>
        <end position="1120"/>
    </location>
</feature>
<dbReference type="PANTHER" id="PTHR13738">
    <property type="entry name" value="TROPONIN I"/>
    <property type="match status" value="1"/>
</dbReference>
<keyword evidence="10" id="KW-1185">Reference proteome</keyword>
<dbReference type="Gramene" id="ERN19270">
    <property type="protein sequence ID" value="ERN19270"/>
    <property type="gene ID" value="AMTR_s00061p00215990"/>
</dbReference>
<feature type="region of interest" description="Disordered" evidence="7">
    <location>
        <begin position="441"/>
        <end position="467"/>
    </location>
</feature>
<feature type="region of interest" description="Disordered" evidence="7">
    <location>
        <begin position="1084"/>
        <end position="1121"/>
    </location>
</feature>
<feature type="compositionally biased region" description="Basic and acidic residues" evidence="7">
    <location>
        <begin position="1341"/>
        <end position="1380"/>
    </location>
</feature>
<organism evidence="9 10">
    <name type="scientific">Amborella trichopoda</name>
    <dbReference type="NCBI Taxonomy" id="13333"/>
    <lineage>
        <taxon>Eukaryota</taxon>
        <taxon>Viridiplantae</taxon>
        <taxon>Streptophyta</taxon>
        <taxon>Embryophyta</taxon>
        <taxon>Tracheophyta</taxon>
        <taxon>Spermatophyta</taxon>
        <taxon>Magnoliopsida</taxon>
        <taxon>Amborellales</taxon>
        <taxon>Amborellaceae</taxon>
        <taxon>Amborella</taxon>
    </lineage>
</organism>
<dbReference type="eggNOG" id="ENOG502RFS1">
    <property type="taxonomic scope" value="Eukaryota"/>
</dbReference>
<feature type="domain" description="Inner centromere protein ARK-binding" evidence="8">
    <location>
        <begin position="1473"/>
        <end position="1517"/>
    </location>
</feature>
<comment type="subcellular location">
    <subcellularLocation>
        <location evidence="2">Cytoplasm</location>
        <location evidence="2">Cytoskeleton</location>
        <location evidence="2">Spindle</location>
    </subcellularLocation>
    <subcellularLocation>
        <location evidence="1">Nucleus</location>
    </subcellularLocation>
</comment>
<keyword evidence="6" id="KW-0539">Nucleus</keyword>
<keyword evidence="4" id="KW-0963">Cytoplasm</keyword>
<feature type="region of interest" description="Disordered" evidence="7">
    <location>
        <begin position="102"/>
        <end position="158"/>
    </location>
</feature>
<sequence>MANVELLLYQIFEREKWLLSQLEQQQKLFTQAMASSLFLKGIKPPSWLLNGESWTANKDPKELNSEDLIPGLLFPPPKPNVFFPSMNHYAYQSRPFSMADHGQFTETCDSNRGGSNIKQSQVDARTQLPESENLQELSRSGPKNPRNSPFQIMKDPTFDSCVIPETPLERITRSRSRQRALEIRNSVNAKSKNRTSVASIGTTGYTSRMTRYRSALQKIEGQDKRASLAATETQLAIQLPEPKEGRITRSRSRQRALEIRNSVKAKSKNQTSVSSTGTMGYTGRMTRYRSALQKIECEDKIASLAATETQLAIQPPELKKGVSLSHVSNSLKSKQKTHHDCSINADHGTKFEVMKQMGCGASLSRPELKNEPELQAQGEEVSRRSLSNSSEPIVCGLDYLVEPKQLVFDDLAECSLSQAGIRLEGRDEEIKLEASVTFSVKSTSSAGKETHSSSNANDEEKSKVPKPVEWRNFCESGHELKKNSKFQANGSEGSWRNISNPNERTRNNADFSAESKQLACADLHECSLNQNCSFSEGSAPEILQLGTPNRKVPEEMQTIGLQRAESWGVPQKEQSEALSKTVEVQGALSIDVAATPADQKVFESKKKAPGNVQTCATAPSDLKFEVLVTSENISNSRKKRFSAASASSPRAKLVVPEPAGFRTLRSGFELKEKAVLQDKGDEIYGWNLFTSNEATGHRPDSLAEHEQQIYGGLEASCLNQAGSFSEGWEQEFVNVGSLKRKFLEEDQMIGLQRTETMGSSKKVLSELLPKSVGLKGVLSLNVSATSEEGKLSETLKRTSCSAQILVDNEASWPQYKRRKREKERMKGFITSPRLRRSRGRVFSQLQSACLNFPAKLGVGKTHIGLLVSIETMDRDGGGKDPPVKDMAVTMGTTLSISSHHFIESDLEERSSPQCENGSLDADEAIPELEGFSFVEPLENGEFEMPNSKRARISSIELRNSTSFLTPLPKSHTPEVCQSLPNGLLEHMYLRNGYAHLYNCDEQVCETDEVMLDSKPCAARSTSLGRSDPYRISSSSSRFGWNVKSPASSTPSVGRISSKDLSMSISKSAERIVGMKPSTCFRIEEETSTGEQDVQVVEDSERTHKRIKSRERKDSSDRKPLQDITSISCNSSILTPAAKCFGRFCVDFVDRGSNFIGQQMEENQELRKGKDGHKKISIADKENTNSLQHRYSTRNSSSILQNESGKSKLATRSSEGIGSEILQEKHSKRNNIVSSISSFISLVQQKQTAPAILTGKRDIKVKALEAAEAAKRLEEQKENERKLRKEAARLERTKIEQENLKTKEEKLKKLEEDRKRREAEAAAKKRQREEDERRERERKRKCIEDAQRQRREFEERLRLEKEDKEQKRKAMEEKEHKRKELAAGAKKRQRMEKEREMTARKKRELETKGRKTSKVDSRHTSSVSGNLNFFLEPPGIGEIATTLNGLGTTSKDDTFNKEELNVSASYEITPYKDSDCEEDDEEEEDNYPRKHIPSWARKENVNLMVIKQQNTDPDKIFLRAKCGDLSEVYGSRRISTWSEFSDHDEDGDY</sequence>
<feature type="compositionally biased region" description="Polar residues" evidence="7">
    <location>
        <begin position="1183"/>
        <end position="1214"/>
    </location>
</feature>
<feature type="region of interest" description="Disordered" evidence="7">
    <location>
        <begin position="363"/>
        <end position="387"/>
    </location>
</feature>
<feature type="region of interest" description="Disordered" evidence="7">
    <location>
        <begin position="1468"/>
        <end position="1490"/>
    </location>
</feature>
<evidence type="ECO:0000256" key="7">
    <source>
        <dbReference type="SAM" id="MobiDB-lite"/>
    </source>
</evidence>
<dbReference type="GO" id="GO:0005634">
    <property type="term" value="C:nucleus"/>
    <property type="evidence" value="ECO:0007669"/>
    <property type="project" value="UniProtKB-SubCell"/>
</dbReference>
<accession>U5DAL4</accession>
<evidence type="ECO:0000256" key="5">
    <source>
        <dbReference type="ARBA" id="ARBA00023212"/>
    </source>
</evidence>
<dbReference type="HOGENOM" id="CLU_003670_0_0_1"/>
<dbReference type="Proteomes" id="UP000017836">
    <property type="component" value="Unassembled WGS sequence"/>
</dbReference>
<feature type="region of interest" description="Disordered" evidence="7">
    <location>
        <begin position="1180"/>
        <end position="1214"/>
    </location>
</feature>
<feature type="compositionally biased region" description="Polar residues" evidence="7">
    <location>
        <begin position="104"/>
        <end position="138"/>
    </location>
</feature>
<evidence type="ECO:0000256" key="4">
    <source>
        <dbReference type="ARBA" id="ARBA00022490"/>
    </source>
</evidence>
<dbReference type="InterPro" id="IPR050875">
    <property type="entry name" value="Troponin_I"/>
</dbReference>
<keyword evidence="5" id="KW-0206">Cytoskeleton</keyword>
<name>U5DAL4_AMBTC</name>
<feature type="compositionally biased region" description="Basic and acidic residues" evidence="7">
    <location>
        <begin position="1390"/>
        <end position="1418"/>
    </location>
</feature>
<dbReference type="EMBL" id="KI392075">
    <property type="protein sequence ID" value="ERN19270.1"/>
    <property type="molecule type" value="Genomic_DNA"/>
</dbReference>
<proteinExistence type="inferred from homology"/>
<evidence type="ECO:0000259" key="8">
    <source>
        <dbReference type="Pfam" id="PF03941"/>
    </source>
</evidence>
<evidence type="ECO:0000256" key="1">
    <source>
        <dbReference type="ARBA" id="ARBA00004123"/>
    </source>
</evidence>
<comment type="similarity">
    <text evidence="3">Belongs to the INCENP family.</text>
</comment>
<dbReference type="Pfam" id="PF03941">
    <property type="entry name" value="INCENP_ARK-bind"/>
    <property type="match status" value="1"/>
</dbReference>
<evidence type="ECO:0000313" key="9">
    <source>
        <dbReference type="EMBL" id="ERN19270.1"/>
    </source>
</evidence>
<evidence type="ECO:0000256" key="3">
    <source>
        <dbReference type="ARBA" id="ARBA00010042"/>
    </source>
</evidence>
<dbReference type="PANTHER" id="PTHR13738:SF1">
    <property type="entry name" value="TROPONIN I"/>
    <property type="match status" value="1"/>
</dbReference>
<evidence type="ECO:0000256" key="6">
    <source>
        <dbReference type="ARBA" id="ARBA00023242"/>
    </source>
</evidence>
<protein>
    <recommendedName>
        <fullName evidence="8">Inner centromere protein ARK-binding domain-containing protein</fullName>
    </recommendedName>
</protein>
<evidence type="ECO:0000313" key="10">
    <source>
        <dbReference type="Proteomes" id="UP000017836"/>
    </source>
</evidence>